<proteinExistence type="predicted"/>
<evidence type="ECO:0000256" key="1">
    <source>
        <dbReference type="SAM" id="Phobius"/>
    </source>
</evidence>
<keyword evidence="1" id="KW-0812">Transmembrane</keyword>
<evidence type="ECO:0000313" key="2">
    <source>
        <dbReference type="EMBL" id="KAK7268954.1"/>
    </source>
</evidence>
<comment type="caution">
    <text evidence="2">The sequence shown here is derived from an EMBL/GenBank/DDBJ whole genome shotgun (WGS) entry which is preliminary data.</text>
</comment>
<dbReference type="AlphaFoldDB" id="A0AAN9F554"/>
<keyword evidence="3" id="KW-1185">Reference proteome</keyword>
<organism evidence="2 3">
    <name type="scientific">Crotalaria pallida</name>
    <name type="common">Smooth rattlebox</name>
    <name type="synonym">Crotalaria striata</name>
    <dbReference type="NCBI Taxonomy" id="3830"/>
    <lineage>
        <taxon>Eukaryota</taxon>
        <taxon>Viridiplantae</taxon>
        <taxon>Streptophyta</taxon>
        <taxon>Embryophyta</taxon>
        <taxon>Tracheophyta</taxon>
        <taxon>Spermatophyta</taxon>
        <taxon>Magnoliopsida</taxon>
        <taxon>eudicotyledons</taxon>
        <taxon>Gunneridae</taxon>
        <taxon>Pentapetalae</taxon>
        <taxon>rosids</taxon>
        <taxon>fabids</taxon>
        <taxon>Fabales</taxon>
        <taxon>Fabaceae</taxon>
        <taxon>Papilionoideae</taxon>
        <taxon>50 kb inversion clade</taxon>
        <taxon>genistoids sensu lato</taxon>
        <taxon>core genistoids</taxon>
        <taxon>Crotalarieae</taxon>
        <taxon>Crotalaria</taxon>
    </lineage>
</organism>
<gene>
    <name evidence="2" type="ORF">RIF29_21665</name>
</gene>
<protein>
    <submittedName>
        <fullName evidence="2">Uncharacterized protein</fullName>
    </submittedName>
</protein>
<reference evidence="2 3" key="1">
    <citation type="submission" date="2024-01" db="EMBL/GenBank/DDBJ databases">
        <title>The genomes of 5 underutilized Papilionoideae crops provide insights into root nodulation and disease resistanc.</title>
        <authorList>
            <person name="Yuan L."/>
        </authorList>
    </citation>
    <scope>NUCLEOTIDE SEQUENCE [LARGE SCALE GENOMIC DNA]</scope>
    <source>
        <strain evidence="2">ZHUSHIDOU_FW_LH</strain>
        <tissue evidence="2">Leaf</tissue>
    </source>
</reference>
<feature type="transmembrane region" description="Helical" evidence="1">
    <location>
        <begin position="6"/>
        <end position="29"/>
    </location>
</feature>
<accession>A0AAN9F554</accession>
<keyword evidence="1" id="KW-1133">Transmembrane helix</keyword>
<name>A0AAN9F554_CROPI</name>
<keyword evidence="1" id="KW-0472">Membrane</keyword>
<dbReference type="Proteomes" id="UP001372338">
    <property type="component" value="Unassembled WGS sequence"/>
</dbReference>
<sequence length="111" mass="12721">MFHEQVLISSFTLYYCVPLLISNCLLSFLPRSSTVPVFKTSTFSLPPSLQFKTSNLKLTFPQTHISIFNFNFNSEGKERNKILTQTNSSIRYRSVRLLTSHSVPFPTKSKP</sequence>
<dbReference type="EMBL" id="JAYWIO010000004">
    <property type="protein sequence ID" value="KAK7268954.1"/>
    <property type="molecule type" value="Genomic_DNA"/>
</dbReference>
<evidence type="ECO:0000313" key="3">
    <source>
        <dbReference type="Proteomes" id="UP001372338"/>
    </source>
</evidence>